<sequence length="18" mass="2169">MDRALVDRWPALQLSKIR</sequence>
<dbReference type="EMBL" id="HACA01012390">
    <property type="protein sequence ID" value="CDW29751.1"/>
    <property type="molecule type" value="Transcribed_RNA"/>
</dbReference>
<dbReference type="AlphaFoldDB" id="A0A0K2TWI7"/>
<name>A0A0K2TWI7_LEPSM</name>
<organism evidence="1">
    <name type="scientific">Lepeophtheirus salmonis</name>
    <name type="common">Salmon louse</name>
    <name type="synonym">Caligus salmonis</name>
    <dbReference type="NCBI Taxonomy" id="72036"/>
    <lineage>
        <taxon>Eukaryota</taxon>
        <taxon>Metazoa</taxon>
        <taxon>Ecdysozoa</taxon>
        <taxon>Arthropoda</taxon>
        <taxon>Crustacea</taxon>
        <taxon>Multicrustacea</taxon>
        <taxon>Hexanauplia</taxon>
        <taxon>Copepoda</taxon>
        <taxon>Siphonostomatoida</taxon>
        <taxon>Caligidae</taxon>
        <taxon>Lepeophtheirus</taxon>
    </lineage>
</organism>
<evidence type="ECO:0000313" key="1">
    <source>
        <dbReference type="EMBL" id="CDW29751.1"/>
    </source>
</evidence>
<protein>
    <submittedName>
        <fullName evidence="1">Uncharacterized protein</fullName>
    </submittedName>
</protein>
<proteinExistence type="predicted"/>
<reference evidence="1" key="1">
    <citation type="submission" date="2014-05" db="EMBL/GenBank/DDBJ databases">
        <authorList>
            <person name="Chronopoulou M."/>
        </authorList>
    </citation>
    <scope>NUCLEOTIDE SEQUENCE</scope>
    <source>
        <tissue evidence="1">Whole organism</tissue>
    </source>
</reference>
<accession>A0A0K2TWI7</accession>